<evidence type="ECO:0000256" key="4">
    <source>
        <dbReference type="ARBA" id="ARBA00022786"/>
    </source>
</evidence>
<proteinExistence type="inferred from homology"/>
<reference evidence="7" key="2">
    <citation type="submission" date="2025-09" db="UniProtKB">
        <authorList>
            <consortium name="Ensembl"/>
        </authorList>
    </citation>
    <scope>IDENTIFICATION</scope>
</reference>
<dbReference type="FunFam" id="1.10.418.20:FF:000001">
    <property type="entry name" value="sentrin-specific protease 6 isoform X1"/>
    <property type="match status" value="1"/>
</dbReference>
<dbReference type="Ensembl" id="ENSSFAT00005022126.1">
    <property type="protein sequence ID" value="ENSSFAP00005021255.1"/>
    <property type="gene ID" value="ENSSFAG00005011069.1"/>
</dbReference>
<dbReference type="Pfam" id="PF02902">
    <property type="entry name" value="Peptidase_C48"/>
    <property type="match status" value="1"/>
</dbReference>
<dbReference type="SUPFAM" id="SSF54001">
    <property type="entry name" value="Cysteine proteinases"/>
    <property type="match status" value="1"/>
</dbReference>
<dbReference type="InterPro" id="IPR051947">
    <property type="entry name" value="Sentrin-specific_protease"/>
</dbReference>
<dbReference type="GO" id="GO:0005634">
    <property type="term" value="C:nucleus"/>
    <property type="evidence" value="ECO:0007669"/>
    <property type="project" value="TreeGrafter"/>
</dbReference>
<dbReference type="PROSITE" id="PS50600">
    <property type="entry name" value="ULP_PROTEASE"/>
    <property type="match status" value="1"/>
</dbReference>
<keyword evidence="2" id="KW-0597">Phosphoprotein</keyword>
<reference evidence="7" key="1">
    <citation type="submission" date="2025-08" db="UniProtKB">
        <authorList>
            <consortium name="Ensembl"/>
        </authorList>
    </citation>
    <scope>IDENTIFICATION</scope>
</reference>
<dbReference type="AlphaFoldDB" id="A0A672GW43"/>
<evidence type="ECO:0000256" key="1">
    <source>
        <dbReference type="ARBA" id="ARBA00005234"/>
    </source>
</evidence>
<evidence type="ECO:0000259" key="6">
    <source>
        <dbReference type="PROSITE" id="PS50600"/>
    </source>
</evidence>
<evidence type="ECO:0000256" key="3">
    <source>
        <dbReference type="ARBA" id="ARBA00022670"/>
    </source>
</evidence>
<comment type="similarity">
    <text evidence="1">Belongs to the peptidase C48 family.</text>
</comment>
<dbReference type="FunFam" id="1.10.418.20:FF:000004">
    <property type="entry name" value="sentrin-specific protease 7 isoform X1"/>
    <property type="match status" value="1"/>
</dbReference>
<dbReference type="InterPro" id="IPR003653">
    <property type="entry name" value="Peptidase_C48_C"/>
</dbReference>
<dbReference type="InterPro" id="IPR038765">
    <property type="entry name" value="Papain-like_cys_pep_sf"/>
</dbReference>
<dbReference type="GO" id="GO:0005737">
    <property type="term" value="C:cytoplasm"/>
    <property type="evidence" value="ECO:0007669"/>
    <property type="project" value="TreeGrafter"/>
</dbReference>
<keyword evidence="4" id="KW-0833">Ubl conjugation pathway</keyword>
<dbReference type="OMA" id="SYLQVEW"/>
<evidence type="ECO:0000313" key="8">
    <source>
        <dbReference type="Proteomes" id="UP000472267"/>
    </source>
</evidence>
<keyword evidence="5" id="KW-0378">Hydrolase</keyword>
<dbReference type="PANTHER" id="PTHR46896:SF2">
    <property type="entry name" value="SENTRIN-SPECIFIC PROTEASE 7"/>
    <property type="match status" value="1"/>
</dbReference>
<evidence type="ECO:0000256" key="5">
    <source>
        <dbReference type="ARBA" id="ARBA00022801"/>
    </source>
</evidence>
<dbReference type="GO" id="GO:0070139">
    <property type="term" value="F:SUMO-specific endopeptidase activity"/>
    <property type="evidence" value="ECO:0007669"/>
    <property type="project" value="TreeGrafter"/>
</dbReference>
<protein>
    <submittedName>
        <fullName evidence="7">Sentrin-specific protease 7-like</fullName>
    </submittedName>
</protein>
<keyword evidence="8" id="KW-1185">Reference proteome</keyword>
<name>A0A672GW43_SALFA</name>
<accession>A0A672GW43</accession>
<sequence>FPAAAPTFLQLDFLLIQYPKAPCKGRITVTREDLVCLNHGEFLNDVIIDFYLKYLLLEGAGGAVAERSHVFSSFLYKQLSRGRGHQRVKTWTRHVDIFAKDFLFVPVNQAAHWFLVVVCFPGLQESRYEDFERPSSELCVCVCVCVCVFCLFVVVSGRASCEFCSSLQFSYRCGVAAVTRGRVLSYLQVEWDVRRRTPRLFTEETMRSCSCRVPLQDNSSDCGVYLLQYTHSFLQNPVVHFDLPLRLDGWFPRQCVRQKREEIRSLILRLKEEADRK</sequence>
<gene>
    <name evidence="7" type="primary">senp7b</name>
</gene>
<evidence type="ECO:0000256" key="2">
    <source>
        <dbReference type="ARBA" id="ARBA00022553"/>
    </source>
</evidence>
<dbReference type="Gene3D" id="1.10.418.20">
    <property type="match status" value="2"/>
</dbReference>
<keyword evidence="3" id="KW-0645">Protease</keyword>
<evidence type="ECO:0000313" key="7">
    <source>
        <dbReference type="Ensembl" id="ENSSFAP00005021255.1"/>
    </source>
</evidence>
<dbReference type="GO" id="GO:0016926">
    <property type="term" value="P:protein desumoylation"/>
    <property type="evidence" value="ECO:0007669"/>
    <property type="project" value="TreeGrafter"/>
</dbReference>
<dbReference type="Proteomes" id="UP000472267">
    <property type="component" value="Unassembled WGS sequence"/>
</dbReference>
<dbReference type="Gene3D" id="3.30.310.130">
    <property type="entry name" value="Ubiquitin-related"/>
    <property type="match status" value="2"/>
</dbReference>
<organism evidence="7 8">
    <name type="scientific">Salarias fasciatus</name>
    <name type="common">Jewelled blenny</name>
    <name type="synonym">Blennius fasciatus</name>
    <dbReference type="NCBI Taxonomy" id="181472"/>
    <lineage>
        <taxon>Eukaryota</taxon>
        <taxon>Metazoa</taxon>
        <taxon>Chordata</taxon>
        <taxon>Craniata</taxon>
        <taxon>Vertebrata</taxon>
        <taxon>Euteleostomi</taxon>
        <taxon>Actinopterygii</taxon>
        <taxon>Neopterygii</taxon>
        <taxon>Teleostei</taxon>
        <taxon>Neoteleostei</taxon>
        <taxon>Acanthomorphata</taxon>
        <taxon>Ovalentaria</taxon>
        <taxon>Blenniimorphae</taxon>
        <taxon>Blenniiformes</taxon>
        <taxon>Blennioidei</taxon>
        <taxon>Blenniidae</taxon>
        <taxon>Salariinae</taxon>
        <taxon>Salarias</taxon>
    </lineage>
</organism>
<dbReference type="PANTHER" id="PTHR46896">
    <property type="entry name" value="SENTRIN-SPECIFIC PROTEASE"/>
    <property type="match status" value="1"/>
</dbReference>
<dbReference type="GO" id="GO:0006508">
    <property type="term" value="P:proteolysis"/>
    <property type="evidence" value="ECO:0007669"/>
    <property type="project" value="UniProtKB-KW"/>
</dbReference>
<feature type="domain" description="Ubiquitin-like protease family profile" evidence="6">
    <location>
        <begin position="27"/>
        <end position="233"/>
    </location>
</feature>